<dbReference type="InterPro" id="IPR014721">
    <property type="entry name" value="Ribsml_uS5_D2-typ_fold_subgr"/>
</dbReference>
<comment type="caution">
    <text evidence="3">The sequence shown here is derived from an EMBL/GenBank/DDBJ whole genome shotgun (WGS) entry which is preliminary data.</text>
</comment>
<protein>
    <submittedName>
        <fullName evidence="3">YifB family Mg chelatase-like AAA ATPase</fullName>
    </submittedName>
</protein>
<dbReference type="Gene3D" id="3.40.50.300">
    <property type="entry name" value="P-loop containing nucleotide triphosphate hydrolases"/>
    <property type="match status" value="1"/>
</dbReference>
<dbReference type="Pfam" id="PF01078">
    <property type="entry name" value="Mg_chelatase"/>
    <property type="match status" value="1"/>
</dbReference>
<proteinExistence type="inferred from homology"/>
<dbReference type="InterPro" id="IPR000523">
    <property type="entry name" value="Mg_chelatse_chII-like_cat_dom"/>
</dbReference>
<dbReference type="InterPro" id="IPR003593">
    <property type="entry name" value="AAA+_ATPase"/>
</dbReference>
<accession>A0A931CNE3</accession>
<evidence type="ECO:0000259" key="2">
    <source>
        <dbReference type="SMART" id="SM00382"/>
    </source>
</evidence>
<dbReference type="PANTHER" id="PTHR32039">
    <property type="entry name" value="MAGNESIUM-CHELATASE SUBUNIT CHLI"/>
    <property type="match status" value="1"/>
</dbReference>
<dbReference type="RefSeq" id="WP_196396065.1">
    <property type="nucleotide sequence ID" value="NZ_JADNYM010000007.1"/>
</dbReference>
<dbReference type="PANTHER" id="PTHR32039:SF7">
    <property type="entry name" value="COMPETENCE PROTEIN COMM"/>
    <property type="match status" value="1"/>
</dbReference>
<dbReference type="InterPro" id="IPR004482">
    <property type="entry name" value="Mg_chelat-rel"/>
</dbReference>
<dbReference type="SUPFAM" id="SSF52540">
    <property type="entry name" value="P-loop containing nucleoside triphosphate hydrolases"/>
    <property type="match status" value="1"/>
</dbReference>
<dbReference type="NCBIfam" id="TIGR00368">
    <property type="entry name" value="YifB family Mg chelatase-like AAA ATPase"/>
    <property type="match status" value="1"/>
</dbReference>
<evidence type="ECO:0000256" key="1">
    <source>
        <dbReference type="ARBA" id="ARBA00006354"/>
    </source>
</evidence>
<dbReference type="Pfam" id="PF13335">
    <property type="entry name" value="Mg_chelatase_C"/>
    <property type="match status" value="1"/>
</dbReference>
<dbReference type="Gene3D" id="3.30.230.10">
    <property type="match status" value="1"/>
</dbReference>
<sequence>MSMGRAFSVALVGLEGHIVEVEADIGQTLPNFVLLGLPDASLNEAKERIRAAAHNSGIPLSRRKITVNLVPASLPKKGSAFDLSIVMAALSAAGDVRGTGRTVFIAELGLDGRLRPVRGILPAVIAAVRAGFSDFAVASANQREAALVPGAKVTGYRSLARVALDFGARAQELVLEAEEDEPPPRVAITDCAALAEPDLADVAGQAEARIAIEVAAAGGHHLLLLGPPGAGKTMLAERLPGLLPDLDDTEAMEVTAIHSLEGYGQVSALIRRPPYERPHHTASTVAIIGGGSGIPHPGSASRAHHGVLFLDEAPEYERGVLDALRQPLESGELILHRSAGTASYPARFQLVLAANPCPCGRASGKGQDCTCTAMARRRYFGRLSGPLLDRVDIQLRVNRVSLAELSSMEQRESSAVVAARVAAARTRQRQRLGIHGLVRNADVGGKLLRGVFRLPSRTTAVLDSALESGALTARGYDRVLRLSWTLADLAQIAQPGSHQVGLALNMRQRGMNG</sequence>
<dbReference type="EMBL" id="JADNYM010000007">
    <property type="protein sequence ID" value="MBG0739116.1"/>
    <property type="molecule type" value="Genomic_DNA"/>
</dbReference>
<dbReference type="CDD" id="cd00009">
    <property type="entry name" value="AAA"/>
    <property type="match status" value="1"/>
</dbReference>
<reference evidence="3 4" key="1">
    <citation type="submission" date="2020-11" db="EMBL/GenBank/DDBJ databases">
        <title>Arthrobacter antarcticus sp. nov., isolated from Antarctic Soil.</title>
        <authorList>
            <person name="Li J."/>
        </authorList>
    </citation>
    <scope>NUCLEOTIDE SEQUENCE [LARGE SCALE GENOMIC DNA]</scope>
    <source>
        <strain evidence="3 4">Z1-20</strain>
    </source>
</reference>
<evidence type="ECO:0000313" key="3">
    <source>
        <dbReference type="EMBL" id="MBG0739116.1"/>
    </source>
</evidence>
<dbReference type="SMART" id="SM00382">
    <property type="entry name" value="AAA"/>
    <property type="match status" value="1"/>
</dbReference>
<dbReference type="SUPFAM" id="SSF54211">
    <property type="entry name" value="Ribosomal protein S5 domain 2-like"/>
    <property type="match status" value="1"/>
</dbReference>
<dbReference type="GO" id="GO:0005524">
    <property type="term" value="F:ATP binding"/>
    <property type="evidence" value="ECO:0007669"/>
    <property type="project" value="InterPro"/>
</dbReference>
<evidence type="ECO:0000313" key="4">
    <source>
        <dbReference type="Proteomes" id="UP000655366"/>
    </source>
</evidence>
<feature type="domain" description="AAA+ ATPase" evidence="2">
    <location>
        <begin position="218"/>
        <end position="401"/>
    </location>
</feature>
<dbReference type="InterPro" id="IPR020568">
    <property type="entry name" value="Ribosomal_Su5_D2-typ_SF"/>
</dbReference>
<dbReference type="Proteomes" id="UP000655366">
    <property type="component" value="Unassembled WGS sequence"/>
</dbReference>
<dbReference type="InterPro" id="IPR027417">
    <property type="entry name" value="P-loop_NTPase"/>
</dbReference>
<comment type="similarity">
    <text evidence="1">Belongs to the Mg-chelatase subunits D/I family. ComM subfamily.</text>
</comment>
<dbReference type="Pfam" id="PF13541">
    <property type="entry name" value="ChlI"/>
    <property type="match status" value="1"/>
</dbReference>
<dbReference type="InterPro" id="IPR045006">
    <property type="entry name" value="CHLI-like"/>
</dbReference>
<name>A0A931CNE3_9MICC</name>
<organism evidence="3 4">
    <name type="scientific">Arthrobacter terrae</name>
    <dbReference type="NCBI Taxonomy" id="2935737"/>
    <lineage>
        <taxon>Bacteria</taxon>
        <taxon>Bacillati</taxon>
        <taxon>Actinomycetota</taxon>
        <taxon>Actinomycetes</taxon>
        <taxon>Micrococcales</taxon>
        <taxon>Micrococcaceae</taxon>
        <taxon>Arthrobacter</taxon>
    </lineage>
</organism>
<dbReference type="AlphaFoldDB" id="A0A931CNE3"/>
<keyword evidence="4" id="KW-1185">Reference proteome</keyword>
<gene>
    <name evidence="3" type="ORF">IV500_06865</name>
</gene>
<dbReference type="InterPro" id="IPR025158">
    <property type="entry name" value="Mg_chelat-rel_C"/>
</dbReference>